<dbReference type="Gene3D" id="1.20.5.430">
    <property type="match status" value="1"/>
</dbReference>
<dbReference type="PANTHER" id="PTHR19424">
    <property type="entry name" value="HEAT SHOCK FACTOR BINDING PROTEIN 1"/>
    <property type="match status" value="1"/>
</dbReference>
<gene>
    <name evidence="3" type="ORF">AMORRO_LOCUS1901</name>
</gene>
<comment type="similarity">
    <text evidence="1">Belongs to the HSBP1 family.</text>
</comment>
<dbReference type="EMBL" id="CAJVPV010000742">
    <property type="protein sequence ID" value="CAG8472037.1"/>
    <property type="molecule type" value="Genomic_DNA"/>
</dbReference>
<dbReference type="GO" id="GO:0003714">
    <property type="term" value="F:transcription corepressor activity"/>
    <property type="evidence" value="ECO:0007669"/>
    <property type="project" value="InterPro"/>
</dbReference>
<name>A0A9N8VZR3_9GLOM</name>
<dbReference type="AlphaFoldDB" id="A0A9N8VZR3"/>
<evidence type="ECO:0000313" key="4">
    <source>
        <dbReference type="Proteomes" id="UP000789342"/>
    </source>
</evidence>
<reference evidence="3" key="1">
    <citation type="submission" date="2021-06" db="EMBL/GenBank/DDBJ databases">
        <authorList>
            <person name="Kallberg Y."/>
            <person name="Tangrot J."/>
            <person name="Rosling A."/>
        </authorList>
    </citation>
    <scope>NUCLEOTIDE SEQUENCE</scope>
    <source>
        <strain evidence="3">CL551</strain>
    </source>
</reference>
<dbReference type="GO" id="GO:0070370">
    <property type="term" value="P:cellular heat acclimation"/>
    <property type="evidence" value="ECO:0007669"/>
    <property type="project" value="TreeGrafter"/>
</dbReference>
<proteinExistence type="inferred from homology"/>
<dbReference type="GO" id="GO:0005634">
    <property type="term" value="C:nucleus"/>
    <property type="evidence" value="ECO:0007669"/>
    <property type="project" value="TreeGrafter"/>
</dbReference>
<organism evidence="3 4">
    <name type="scientific">Acaulospora morrowiae</name>
    <dbReference type="NCBI Taxonomy" id="94023"/>
    <lineage>
        <taxon>Eukaryota</taxon>
        <taxon>Fungi</taxon>
        <taxon>Fungi incertae sedis</taxon>
        <taxon>Mucoromycota</taxon>
        <taxon>Glomeromycotina</taxon>
        <taxon>Glomeromycetes</taxon>
        <taxon>Diversisporales</taxon>
        <taxon>Acaulosporaceae</taxon>
        <taxon>Acaulospora</taxon>
    </lineage>
</organism>
<dbReference type="PANTHER" id="PTHR19424:SF0">
    <property type="entry name" value="HEAT SHOCK FACTOR BINDING PROTEIN 1"/>
    <property type="match status" value="1"/>
</dbReference>
<evidence type="ECO:0000256" key="1">
    <source>
        <dbReference type="ARBA" id="ARBA00006349"/>
    </source>
</evidence>
<sequence>MSSQPESVTNEENADIQSPQELTVETVLQQLQTKFDDLSTQLITKMDEMGSRIDTLEKSLGELMQQAVVEENVEPKI</sequence>
<dbReference type="Proteomes" id="UP000789342">
    <property type="component" value="Unassembled WGS sequence"/>
</dbReference>
<keyword evidence="4" id="KW-1185">Reference proteome</keyword>
<dbReference type="Pfam" id="PF06825">
    <property type="entry name" value="HSBP1"/>
    <property type="match status" value="1"/>
</dbReference>
<evidence type="ECO:0000256" key="2">
    <source>
        <dbReference type="SAM" id="MobiDB-lite"/>
    </source>
</evidence>
<feature type="region of interest" description="Disordered" evidence="2">
    <location>
        <begin position="1"/>
        <end position="21"/>
    </location>
</feature>
<dbReference type="GO" id="GO:0005829">
    <property type="term" value="C:cytosol"/>
    <property type="evidence" value="ECO:0007669"/>
    <property type="project" value="TreeGrafter"/>
</dbReference>
<evidence type="ECO:0000313" key="3">
    <source>
        <dbReference type="EMBL" id="CAG8472037.1"/>
    </source>
</evidence>
<dbReference type="InterPro" id="IPR009643">
    <property type="entry name" value="HS1-bd"/>
</dbReference>
<dbReference type="OrthoDB" id="4159489at2759"/>
<accession>A0A9N8VZR3</accession>
<comment type="caution">
    <text evidence="3">The sequence shown here is derived from an EMBL/GenBank/DDBJ whole genome shotgun (WGS) entry which is preliminary data.</text>
</comment>
<protein>
    <submittedName>
        <fullName evidence="3">15549_t:CDS:1</fullName>
    </submittedName>
</protein>